<dbReference type="PROSITE" id="PS51257">
    <property type="entry name" value="PROKAR_LIPOPROTEIN"/>
    <property type="match status" value="1"/>
</dbReference>
<evidence type="ECO:0000313" key="2">
    <source>
        <dbReference type="EMBL" id="RYM32845.1"/>
    </source>
</evidence>
<feature type="domain" description="GSCFA" evidence="1">
    <location>
        <begin position="20"/>
        <end position="251"/>
    </location>
</feature>
<dbReference type="Gene3D" id="3.40.50.1110">
    <property type="entry name" value="SGNH hydrolase"/>
    <property type="match status" value="1"/>
</dbReference>
<dbReference type="GO" id="GO:0016788">
    <property type="term" value="F:hydrolase activity, acting on ester bonds"/>
    <property type="evidence" value="ECO:0007669"/>
    <property type="project" value="UniProtKB-ARBA"/>
</dbReference>
<protein>
    <recommendedName>
        <fullName evidence="1">GSCFA domain-containing protein</fullName>
    </recommendedName>
</protein>
<comment type="caution">
    <text evidence="2">The sequence shown here is derived from an EMBL/GenBank/DDBJ whole genome shotgun (WGS) entry which is preliminary data.</text>
</comment>
<dbReference type="InterPro" id="IPR036514">
    <property type="entry name" value="SGNH_hydro_sf"/>
</dbReference>
<accession>A0A4Q4KI64</accession>
<dbReference type="AlphaFoldDB" id="A0A4Q4KI64"/>
<reference evidence="2 3" key="1">
    <citation type="submission" date="2019-02" db="EMBL/GenBank/DDBJ databases">
        <title>Genome sequence of the sea-ice species Brumimicrobium glaciale.</title>
        <authorList>
            <person name="Bowman J.P."/>
        </authorList>
    </citation>
    <scope>NUCLEOTIDE SEQUENCE [LARGE SCALE GENOMIC DNA]</scope>
    <source>
        <strain evidence="2 3">IC156</strain>
    </source>
</reference>
<gene>
    <name evidence="2" type="ORF">ERX46_12365</name>
</gene>
<dbReference type="OrthoDB" id="9807687at2"/>
<dbReference type="RefSeq" id="WP_130094182.1">
    <property type="nucleotide sequence ID" value="NZ_SETE01000005.1"/>
</dbReference>
<name>A0A4Q4KI64_9FLAO</name>
<organism evidence="2 3">
    <name type="scientific">Brumimicrobium glaciale</name>
    <dbReference type="NCBI Taxonomy" id="200475"/>
    <lineage>
        <taxon>Bacteria</taxon>
        <taxon>Pseudomonadati</taxon>
        <taxon>Bacteroidota</taxon>
        <taxon>Flavobacteriia</taxon>
        <taxon>Flavobacteriales</taxon>
        <taxon>Crocinitomicaceae</taxon>
        <taxon>Brumimicrobium</taxon>
    </lineage>
</organism>
<proteinExistence type="predicted"/>
<sequence length="309" mass="36063">MRKTKVEIPQHHLIDYQSNFLFLGSCFSEHLSQKMTGSGFNVQANPFGVVFNPISLAEILLENDEFLKDSVFERDGVSLSWLANSTCFAYNQDELKTKLVDLRNEYLKNLSTAKVLFVTFGTAWVYEKTSTHQIVANCHKAPNTDFEKRLLSIEEITEKWSEVIERLKSESETKIIFTVSPVRHTKDGIVENSRSKAVLLNAVHELNDKYANVDYFPAYELMTDEMRDYGFYGKDGVHPNEIAVDEIWNRFKSTYFTSETNMISQEYEKIRMLFEHKSLHPESKAAKQFEVEREKKLEDFKRRFPSFNR</sequence>
<dbReference type="InterPro" id="IPR014982">
    <property type="entry name" value="GSCFA"/>
</dbReference>
<evidence type="ECO:0000259" key="1">
    <source>
        <dbReference type="Pfam" id="PF08885"/>
    </source>
</evidence>
<dbReference type="EMBL" id="SETE01000005">
    <property type="protein sequence ID" value="RYM32845.1"/>
    <property type="molecule type" value="Genomic_DNA"/>
</dbReference>
<dbReference type="CDD" id="cd00229">
    <property type="entry name" value="SGNH_hydrolase"/>
    <property type="match status" value="1"/>
</dbReference>
<dbReference type="SUPFAM" id="SSF52266">
    <property type="entry name" value="SGNH hydrolase"/>
    <property type="match status" value="1"/>
</dbReference>
<keyword evidence="3" id="KW-1185">Reference proteome</keyword>
<dbReference type="Proteomes" id="UP000293952">
    <property type="component" value="Unassembled WGS sequence"/>
</dbReference>
<dbReference type="Pfam" id="PF08885">
    <property type="entry name" value="GSCFA"/>
    <property type="match status" value="1"/>
</dbReference>
<evidence type="ECO:0000313" key="3">
    <source>
        <dbReference type="Proteomes" id="UP000293952"/>
    </source>
</evidence>